<proteinExistence type="inferred from homology"/>
<accession>A0ABV7LB19</accession>
<dbReference type="GO" id="GO:0016740">
    <property type="term" value="F:transferase activity"/>
    <property type="evidence" value="ECO:0007669"/>
    <property type="project" value="UniProtKB-KW"/>
</dbReference>
<dbReference type="InterPro" id="IPR008949">
    <property type="entry name" value="Isoprenoid_synthase_dom_sf"/>
</dbReference>
<dbReference type="InterPro" id="IPR033749">
    <property type="entry name" value="Polyprenyl_synt_CS"/>
</dbReference>
<name>A0ABV7LB19_9PROT</name>
<evidence type="ECO:0000256" key="3">
    <source>
        <dbReference type="ARBA" id="ARBA00022679"/>
    </source>
</evidence>
<keyword evidence="4" id="KW-0479">Metal-binding</keyword>
<evidence type="ECO:0000256" key="4">
    <source>
        <dbReference type="ARBA" id="ARBA00022723"/>
    </source>
</evidence>
<keyword evidence="3 6" id="KW-0808">Transferase</keyword>
<dbReference type="SFLD" id="SFLDS00005">
    <property type="entry name" value="Isoprenoid_Synthase_Type_I"/>
    <property type="match status" value="1"/>
</dbReference>
<keyword evidence="8" id="KW-1185">Reference proteome</keyword>
<comment type="caution">
    <text evidence="7">The sequence shown here is derived from an EMBL/GenBank/DDBJ whole genome shotgun (WGS) entry which is preliminary data.</text>
</comment>
<evidence type="ECO:0000313" key="8">
    <source>
        <dbReference type="Proteomes" id="UP001595528"/>
    </source>
</evidence>
<dbReference type="InterPro" id="IPR000092">
    <property type="entry name" value="Polyprenyl_synt"/>
</dbReference>
<evidence type="ECO:0000313" key="7">
    <source>
        <dbReference type="EMBL" id="MFC3231525.1"/>
    </source>
</evidence>
<organism evidence="7 8">
    <name type="scientific">Marinibaculum pumilum</name>
    <dbReference type="NCBI Taxonomy" id="1766165"/>
    <lineage>
        <taxon>Bacteria</taxon>
        <taxon>Pseudomonadati</taxon>
        <taxon>Pseudomonadota</taxon>
        <taxon>Alphaproteobacteria</taxon>
        <taxon>Rhodospirillales</taxon>
        <taxon>Rhodospirillaceae</taxon>
        <taxon>Marinibaculum</taxon>
    </lineage>
</organism>
<gene>
    <name evidence="7" type="ORF">ACFOGJ_30030</name>
</gene>
<dbReference type="Proteomes" id="UP001595528">
    <property type="component" value="Unassembled WGS sequence"/>
</dbReference>
<reference evidence="8" key="1">
    <citation type="journal article" date="2019" name="Int. J. Syst. Evol. Microbiol.">
        <title>The Global Catalogue of Microorganisms (GCM) 10K type strain sequencing project: providing services to taxonomists for standard genome sequencing and annotation.</title>
        <authorList>
            <consortium name="The Broad Institute Genomics Platform"/>
            <consortium name="The Broad Institute Genome Sequencing Center for Infectious Disease"/>
            <person name="Wu L."/>
            <person name="Ma J."/>
        </authorList>
    </citation>
    <scope>NUCLEOTIDE SEQUENCE [LARGE SCALE GENOMIC DNA]</scope>
    <source>
        <strain evidence="8">KCTC 42964</strain>
    </source>
</reference>
<dbReference type="PROSITE" id="PS00723">
    <property type="entry name" value="POLYPRENYL_SYNTHASE_1"/>
    <property type="match status" value="1"/>
</dbReference>
<evidence type="ECO:0000256" key="1">
    <source>
        <dbReference type="ARBA" id="ARBA00001946"/>
    </source>
</evidence>
<dbReference type="CDD" id="cd00685">
    <property type="entry name" value="Trans_IPPS_HT"/>
    <property type="match status" value="1"/>
</dbReference>
<dbReference type="Pfam" id="PF00348">
    <property type="entry name" value="polyprenyl_synt"/>
    <property type="match status" value="1"/>
</dbReference>
<dbReference type="EC" id="2.5.1.-" evidence="7"/>
<dbReference type="PANTHER" id="PTHR12001:SF69">
    <property type="entry name" value="ALL TRANS-POLYPRENYL-DIPHOSPHATE SYNTHASE PDSS1"/>
    <property type="match status" value="1"/>
</dbReference>
<dbReference type="PANTHER" id="PTHR12001">
    <property type="entry name" value="GERANYLGERANYL PYROPHOSPHATE SYNTHASE"/>
    <property type="match status" value="1"/>
</dbReference>
<sequence>MTNPEVRGRPSAQAIDEAKRAKLAPLLELVGSDLQKVNEEILRRMDSDVPLIPELAGHLIASGGKRIRPMLTLGAARLCGYGGGRHILLSACVEFIHTATLLHDDVVDESDMRRGRATANTVWGNQPSVLVGDFLFSRSFQLMVETRSIEVLRILANAASVIAEGEVLQLTTQNDVETTQERYLQVVEAKTAALFRAACRVGAVIANRPVEEADALEDFGLNLGVAFQLVDDALDYAAEQQELGKTIGDDFREGKMTLPVVLAMQRGNAEERAFWTRTMADLEQEEADLGRAIELLERHNAVADAIALAGRYGERAIAALDIFPESDTRNAMQSVVEFCIERRH</sequence>
<comment type="cofactor">
    <cofactor evidence="1">
        <name>Mg(2+)</name>
        <dbReference type="ChEBI" id="CHEBI:18420"/>
    </cofactor>
</comment>
<evidence type="ECO:0000256" key="2">
    <source>
        <dbReference type="ARBA" id="ARBA00006706"/>
    </source>
</evidence>
<dbReference type="SUPFAM" id="SSF48576">
    <property type="entry name" value="Terpenoid synthases"/>
    <property type="match status" value="1"/>
</dbReference>
<protein>
    <submittedName>
        <fullName evidence="7">Polyprenyl synthetase family protein</fullName>
        <ecNumber evidence="7">2.5.1.-</ecNumber>
    </submittedName>
</protein>
<keyword evidence="5" id="KW-0460">Magnesium</keyword>
<dbReference type="Gene3D" id="1.10.600.10">
    <property type="entry name" value="Farnesyl Diphosphate Synthase"/>
    <property type="match status" value="1"/>
</dbReference>
<evidence type="ECO:0000256" key="6">
    <source>
        <dbReference type="RuleBase" id="RU004466"/>
    </source>
</evidence>
<dbReference type="EMBL" id="JBHRTR010000054">
    <property type="protein sequence ID" value="MFC3231525.1"/>
    <property type="molecule type" value="Genomic_DNA"/>
</dbReference>
<evidence type="ECO:0000256" key="5">
    <source>
        <dbReference type="ARBA" id="ARBA00022842"/>
    </source>
</evidence>
<comment type="similarity">
    <text evidence="2 6">Belongs to the FPP/GGPP synthase family.</text>
</comment>
<dbReference type="RefSeq" id="WP_379907090.1">
    <property type="nucleotide sequence ID" value="NZ_JBHRTR010000054.1"/>
</dbReference>